<feature type="region of interest" description="Disordered" evidence="1">
    <location>
        <begin position="1"/>
        <end position="141"/>
    </location>
</feature>
<accession>A0ABR3D9J7</accession>
<evidence type="ECO:0000256" key="1">
    <source>
        <dbReference type="SAM" id="MobiDB-lite"/>
    </source>
</evidence>
<sequence length="327" mass="36388">MQKTINHTVIDTNGNKPNSILHERDTMTQDHSTTTMADKASHTEPPTQPVPNSPVKSDSIRSKPNESSDKTSSSKATTDRLLSFGWDPACISPHPARGPRRTYHSRRPEYYNPNRGFPEPKHGVGRVSPPPQAPRQHELDSHHHWTTTQLDPNKYAGMTHVHFQPADVRMPEFRPANITPANRPCVHVYGVSDLHMGHGFFEHSVRALKAGRDEVPWVHGFPMPRMFPAPSGNDGGPSKKAEGKAEDSSLKEQSVRFAKETEIKASAKKEGENIAEKEKKKPAIVASAKEGGKISLAYILNPVDDFSREKRGKDEENKGREDVKEGK</sequence>
<reference evidence="2 3" key="1">
    <citation type="submission" date="2023-09" db="EMBL/GenBank/DDBJ databases">
        <title>Multi-omics analysis of a traditional fermented food reveals byproduct-associated fungal strains for waste-to-food upcycling.</title>
        <authorList>
            <consortium name="Lawrence Berkeley National Laboratory"/>
            <person name="Rekdal V.M."/>
            <person name="Villalobos-Escobedo J.M."/>
            <person name="Rodriguez-Valeron N."/>
            <person name="Garcia M.O."/>
            <person name="Vasquez D.P."/>
            <person name="Damayanti I."/>
            <person name="Sorensen P.M."/>
            <person name="Baidoo E.E."/>
            <person name="De Carvalho A.C."/>
            <person name="Riley R."/>
            <person name="Lipzen A."/>
            <person name="He G."/>
            <person name="Yan M."/>
            <person name="Haridas S."/>
            <person name="Daum C."/>
            <person name="Yoshinaga Y."/>
            <person name="Ng V."/>
            <person name="Grigoriev I.V."/>
            <person name="Munk R."/>
            <person name="Nuraida L."/>
            <person name="Wijaya C.H."/>
            <person name="Morales P.-C."/>
            <person name="Keasling J.D."/>
        </authorList>
    </citation>
    <scope>NUCLEOTIDE SEQUENCE [LARGE SCALE GENOMIC DNA]</scope>
    <source>
        <strain evidence="2 3">FGSC 2613</strain>
    </source>
</reference>
<gene>
    <name evidence="2" type="ORF">QR685DRAFT_498936</name>
</gene>
<feature type="region of interest" description="Disordered" evidence="1">
    <location>
        <begin position="305"/>
        <end position="327"/>
    </location>
</feature>
<evidence type="ECO:0000313" key="3">
    <source>
        <dbReference type="Proteomes" id="UP001451303"/>
    </source>
</evidence>
<feature type="compositionally biased region" description="Basic and acidic residues" evidence="1">
    <location>
        <begin position="58"/>
        <end position="69"/>
    </location>
</feature>
<protein>
    <submittedName>
        <fullName evidence="2">Uncharacterized protein</fullName>
    </submittedName>
</protein>
<dbReference type="Proteomes" id="UP001451303">
    <property type="component" value="Unassembled WGS sequence"/>
</dbReference>
<dbReference type="EMBL" id="JAVLET010000005">
    <property type="protein sequence ID" value="KAL0469357.1"/>
    <property type="molecule type" value="Genomic_DNA"/>
</dbReference>
<feature type="compositionally biased region" description="Basic and acidic residues" evidence="1">
    <location>
        <begin position="237"/>
        <end position="281"/>
    </location>
</feature>
<keyword evidence="3" id="KW-1185">Reference proteome</keyword>
<feature type="compositionally biased region" description="Polar residues" evidence="1">
    <location>
        <begin position="1"/>
        <end position="18"/>
    </location>
</feature>
<proteinExistence type="predicted"/>
<feature type="region of interest" description="Disordered" evidence="1">
    <location>
        <begin position="226"/>
        <end position="284"/>
    </location>
</feature>
<organism evidence="2 3">
    <name type="scientific">Neurospora intermedia</name>
    <dbReference type="NCBI Taxonomy" id="5142"/>
    <lineage>
        <taxon>Eukaryota</taxon>
        <taxon>Fungi</taxon>
        <taxon>Dikarya</taxon>
        <taxon>Ascomycota</taxon>
        <taxon>Pezizomycotina</taxon>
        <taxon>Sordariomycetes</taxon>
        <taxon>Sordariomycetidae</taxon>
        <taxon>Sordariales</taxon>
        <taxon>Sordariaceae</taxon>
        <taxon>Neurospora</taxon>
    </lineage>
</organism>
<comment type="caution">
    <text evidence="2">The sequence shown here is derived from an EMBL/GenBank/DDBJ whole genome shotgun (WGS) entry which is preliminary data.</text>
</comment>
<name>A0ABR3D9J7_NEUIN</name>
<evidence type="ECO:0000313" key="2">
    <source>
        <dbReference type="EMBL" id="KAL0469357.1"/>
    </source>
</evidence>